<keyword evidence="19" id="KW-1185">Reference proteome</keyword>
<feature type="binding site" evidence="12">
    <location>
        <position position="392"/>
    </location>
    <ligand>
        <name>substrate</name>
    </ligand>
</feature>
<dbReference type="SMART" id="SM00861">
    <property type="entry name" value="Transket_pyr"/>
    <property type="match status" value="1"/>
</dbReference>
<dbReference type="InterPro" id="IPR049557">
    <property type="entry name" value="Transketolase_CS"/>
</dbReference>
<comment type="caution">
    <text evidence="18">The sequence shown here is derived from an EMBL/GenBank/DDBJ whole genome shotgun (WGS) entry which is preliminary data.</text>
</comment>
<comment type="cofactor">
    <cofactor evidence="14">
        <name>Mg(2+)</name>
        <dbReference type="ChEBI" id="CHEBI:18420"/>
    </cofactor>
    <text evidence="14">Binds 1 Mg(2+) ion per subunit. Can also utilize other divalent metal cations, such as Ca(2+), Mn(2+) and Co(2+).</text>
</comment>
<feature type="binding site" evidence="14">
    <location>
        <position position="196"/>
    </location>
    <ligand>
        <name>Mg(2+)</name>
        <dbReference type="ChEBI" id="CHEBI:18420"/>
    </ligand>
</feature>
<dbReference type="InterPro" id="IPR055152">
    <property type="entry name" value="Transketolase-like_C_2"/>
</dbReference>
<dbReference type="Proteomes" id="UP000630353">
    <property type="component" value="Unassembled WGS sequence"/>
</dbReference>
<keyword evidence="4 16" id="KW-0808">Transferase</keyword>
<dbReference type="AlphaFoldDB" id="A0A918XXM9"/>
<dbReference type="GO" id="GO:0046872">
    <property type="term" value="F:metal ion binding"/>
    <property type="evidence" value="ECO:0007669"/>
    <property type="project" value="UniProtKB-KW"/>
</dbReference>
<evidence type="ECO:0000256" key="14">
    <source>
        <dbReference type="PIRSR" id="PIRSR605478-4"/>
    </source>
</evidence>
<comment type="function">
    <text evidence="16">Catalyzes the transfer of a two-carbon ketol group from a ketose donor to an aldose acceptor, via a covalent intermediate with the cofactor thiamine pyrophosphate.</text>
</comment>
<dbReference type="NCBIfam" id="TIGR00232">
    <property type="entry name" value="tktlase_bact"/>
    <property type="match status" value="1"/>
</dbReference>
<dbReference type="RefSeq" id="WP_189995617.1">
    <property type="nucleotide sequence ID" value="NZ_BMZS01000016.1"/>
</dbReference>
<feature type="binding site" evidence="12">
    <location>
        <position position="365"/>
    </location>
    <ligand>
        <name>substrate</name>
    </ligand>
</feature>
<dbReference type="PANTHER" id="PTHR43522">
    <property type="entry name" value="TRANSKETOLASE"/>
    <property type="match status" value="1"/>
</dbReference>
<feature type="site" description="Important for catalytic activity" evidence="15">
    <location>
        <position position="39"/>
    </location>
</feature>
<comment type="catalytic activity">
    <reaction evidence="9 16">
        <text>D-sedoheptulose 7-phosphate + D-glyceraldehyde 3-phosphate = aldehydo-D-ribose 5-phosphate + D-xylulose 5-phosphate</text>
        <dbReference type="Rhea" id="RHEA:10508"/>
        <dbReference type="ChEBI" id="CHEBI:57483"/>
        <dbReference type="ChEBI" id="CHEBI:57737"/>
        <dbReference type="ChEBI" id="CHEBI:58273"/>
        <dbReference type="ChEBI" id="CHEBI:59776"/>
        <dbReference type="EC" id="2.2.1.1"/>
    </reaction>
</comment>
<name>A0A918XXM9_9PROT</name>
<feature type="binding site" evidence="12">
    <location>
        <position position="477"/>
    </location>
    <ligand>
        <name>substrate</name>
    </ligand>
</feature>
<protein>
    <recommendedName>
        <fullName evidence="3 10">Transketolase</fullName>
        <ecNumber evidence="3 10">2.2.1.1</ecNumber>
    </recommendedName>
</protein>
<evidence type="ECO:0000256" key="8">
    <source>
        <dbReference type="ARBA" id="ARBA00023052"/>
    </source>
</evidence>
<dbReference type="SUPFAM" id="SSF52922">
    <property type="entry name" value="TK C-terminal domain-like"/>
    <property type="match status" value="1"/>
</dbReference>
<feature type="binding site" evidence="13">
    <location>
        <position position="167"/>
    </location>
    <ligand>
        <name>thiamine diphosphate</name>
        <dbReference type="ChEBI" id="CHEBI:58937"/>
    </ligand>
</feature>
<dbReference type="InterPro" id="IPR009014">
    <property type="entry name" value="Transketo_C/PFOR_II"/>
</dbReference>
<evidence type="ECO:0000256" key="5">
    <source>
        <dbReference type="ARBA" id="ARBA00022723"/>
    </source>
</evidence>
<feature type="binding site" evidence="13">
    <location>
        <position position="79"/>
    </location>
    <ligand>
        <name>thiamine diphosphate</name>
        <dbReference type="ChEBI" id="CHEBI:58937"/>
    </ligand>
</feature>
<feature type="binding site" evidence="12">
    <location>
        <position position="528"/>
    </location>
    <ligand>
        <name>substrate</name>
    </ligand>
</feature>
<evidence type="ECO:0000256" key="15">
    <source>
        <dbReference type="PIRSR" id="PIRSR605478-5"/>
    </source>
</evidence>
<feature type="binding site" evidence="13">
    <location>
        <position position="270"/>
    </location>
    <ligand>
        <name>thiamine diphosphate</name>
        <dbReference type="ChEBI" id="CHEBI:58937"/>
    </ligand>
</feature>
<feature type="binding site" evidence="12">
    <location>
        <position position="39"/>
    </location>
    <ligand>
        <name>substrate</name>
    </ligand>
</feature>
<proteinExistence type="inferred from homology"/>
<dbReference type="GO" id="GO:0005829">
    <property type="term" value="C:cytosol"/>
    <property type="evidence" value="ECO:0007669"/>
    <property type="project" value="TreeGrafter"/>
</dbReference>
<dbReference type="CDD" id="cd02012">
    <property type="entry name" value="TPP_TK"/>
    <property type="match status" value="1"/>
</dbReference>
<evidence type="ECO:0000256" key="3">
    <source>
        <dbReference type="ARBA" id="ARBA00013152"/>
    </source>
</evidence>
<accession>A0A918XXM9</accession>
<evidence type="ECO:0000256" key="9">
    <source>
        <dbReference type="ARBA" id="ARBA00049473"/>
    </source>
</evidence>
<evidence type="ECO:0000313" key="18">
    <source>
        <dbReference type="EMBL" id="GHD63533.1"/>
    </source>
</evidence>
<keyword evidence="5 14" id="KW-0479">Metal-binding</keyword>
<dbReference type="FunFam" id="3.40.50.970:FF:000004">
    <property type="entry name" value="Transketolase"/>
    <property type="match status" value="1"/>
</dbReference>
<feature type="binding site" evidence="13">
    <location>
        <position position="445"/>
    </location>
    <ligand>
        <name>thiamine diphosphate</name>
        <dbReference type="ChEBI" id="CHEBI:58937"/>
    </ligand>
</feature>
<feature type="binding site" evidence="14">
    <location>
        <position position="166"/>
    </location>
    <ligand>
        <name>Mg(2+)</name>
        <dbReference type="ChEBI" id="CHEBI:18420"/>
    </ligand>
</feature>
<dbReference type="CDD" id="cd07033">
    <property type="entry name" value="TPP_PYR_DXS_TK_like"/>
    <property type="match status" value="1"/>
</dbReference>
<evidence type="ECO:0000256" key="12">
    <source>
        <dbReference type="PIRSR" id="PIRSR605478-2"/>
    </source>
</evidence>
<organism evidence="18 19">
    <name type="scientific">Thalassobaculum fulvum</name>
    <dbReference type="NCBI Taxonomy" id="1633335"/>
    <lineage>
        <taxon>Bacteria</taxon>
        <taxon>Pseudomonadati</taxon>
        <taxon>Pseudomonadota</taxon>
        <taxon>Alphaproteobacteria</taxon>
        <taxon>Rhodospirillales</taxon>
        <taxon>Thalassobaculaceae</taxon>
        <taxon>Thalassobaculum</taxon>
    </lineage>
</organism>
<dbReference type="InterPro" id="IPR005474">
    <property type="entry name" value="Transketolase_N"/>
</dbReference>
<dbReference type="InterPro" id="IPR033247">
    <property type="entry name" value="Transketolase_fam"/>
</dbReference>
<feature type="site" description="Important for catalytic activity" evidence="15">
    <location>
        <position position="270"/>
    </location>
</feature>
<dbReference type="GO" id="GO:0004802">
    <property type="term" value="F:transketolase activity"/>
    <property type="evidence" value="ECO:0007669"/>
    <property type="project" value="UniProtKB-UniRule"/>
</dbReference>
<dbReference type="Gene3D" id="3.40.50.920">
    <property type="match status" value="1"/>
</dbReference>
<evidence type="ECO:0000256" key="1">
    <source>
        <dbReference type="ARBA" id="ARBA00007131"/>
    </source>
</evidence>
<evidence type="ECO:0000256" key="11">
    <source>
        <dbReference type="PIRSR" id="PIRSR605478-1"/>
    </source>
</evidence>
<dbReference type="InterPro" id="IPR005475">
    <property type="entry name" value="Transketolase-like_Pyr-bd"/>
</dbReference>
<dbReference type="SUPFAM" id="SSF52518">
    <property type="entry name" value="Thiamin diphosphate-binding fold (THDP-binding)"/>
    <property type="match status" value="2"/>
</dbReference>
<evidence type="ECO:0000256" key="10">
    <source>
        <dbReference type="NCBIfam" id="TIGR00232"/>
    </source>
</evidence>
<sequence length="675" mass="71299">MTSTPSARGAALSPADHKSLASAVRALSMDAVEAANSGHPGMPMGMADAAVVLFSEQLRFDPRRPDWPDRDRFVLSAGHGSMLLYSLLHLTGYPDMTIDELRQFRQLGSKTPGHPEYGHAAGVETTTGPLGQGFGNAVGMAIAERHLNARFGDDLVDHRTWVIAGDGCLMEGISHESASLAGHLGLGRLNVLWDDNHISIDGPTSLTLSDDVQARFRSYGWHVVACDGHDPAALSAALAEAAADPRPSLIACRTTIGFGAPTKAGTAGSHGAPLGATEIAGAREALGWPHPPFEIPTQVMAVGMRLGDRGAAEQEAWLGRLEAVDPAVRAEFERVMAGELPEDLADAVQSLKATLASDPPKLATRVASQRAIEAIAPVMPELLGGSADLSGSNNTKVKAQQPFTRDDAAGSYLHYGVREHAMAAAMNGMALHGGVVPYGGTFLVFTDYCRPSIRLAALMGIRVVFVMTHDSIGLGEDGPTHQPVEQLAALRCIPNLHVHRPADAIETAECWQLALERRDGPSVLALTRQGLPAVRTVHSGDNRSRRGGYVLLEADGGRRVTLIATGSEVDIARKARDLLAADGIGAAVVSMPCRELFAGQDAEYRAQVLGDGAVRVAVEAGVRMPWEADIGPDGGFVGMSTFGASGPYEKLYEHFGITPQAVADEARRLLAAKED</sequence>
<reference evidence="18" key="1">
    <citation type="journal article" date="2014" name="Int. J. Syst. Evol. Microbiol.">
        <title>Complete genome sequence of Corynebacterium casei LMG S-19264T (=DSM 44701T), isolated from a smear-ripened cheese.</title>
        <authorList>
            <consortium name="US DOE Joint Genome Institute (JGI-PGF)"/>
            <person name="Walter F."/>
            <person name="Albersmeier A."/>
            <person name="Kalinowski J."/>
            <person name="Ruckert C."/>
        </authorList>
    </citation>
    <scope>NUCLEOTIDE SEQUENCE</scope>
    <source>
        <strain evidence="18">KCTC 42651</strain>
    </source>
</reference>
<feature type="binding site" evidence="12">
    <location>
        <position position="270"/>
    </location>
    <ligand>
        <name>substrate</name>
    </ligand>
</feature>
<comment type="cofactor">
    <cofactor evidence="13">
        <name>thiamine diphosphate</name>
        <dbReference type="ChEBI" id="CHEBI:58937"/>
    </cofactor>
    <text evidence="13">Binds 1 thiamine pyrophosphate per subunit. During the reaction, the substrate forms a covalent intermediate with the cofactor.</text>
</comment>
<feature type="binding site" evidence="12">
    <location>
        <position position="469"/>
    </location>
    <ligand>
        <name>substrate</name>
    </ligand>
</feature>
<dbReference type="InterPro" id="IPR020826">
    <property type="entry name" value="Transketolase_BS"/>
</dbReference>
<evidence type="ECO:0000256" key="13">
    <source>
        <dbReference type="PIRSR" id="PIRSR605478-3"/>
    </source>
</evidence>
<reference evidence="18" key="2">
    <citation type="submission" date="2020-09" db="EMBL/GenBank/DDBJ databases">
        <authorList>
            <person name="Sun Q."/>
            <person name="Kim S."/>
        </authorList>
    </citation>
    <scope>NUCLEOTIDE SEQUENCE</scope>
    <source>
        <strain evidence="18">KCTC 42651</strain>
    </source>
</reference>
<feature type="binding site" evidence="12">
    <location>
        <position position="481"/>
    </location>
    <ligand>
        <name>substrate</name>
    </ligand>
</feature>
<feature type="binding site" evidence="13">
    <location>
        <begin position="128"/>
        <end position="130"/>
    </location>
    <ligand>
        <name>thiamine diphosphate</name>
        <dbReference type="ChEBI" id="CHEBI:58937"/>
    </ligand>
</feature>
<dbReference type="FunFam" id="3.40.50.970:FF:000003">
    <property type="entry name" value="Transketolase"/>
    <property type="match status" value="1"/>
</dbReference>
<feature type="domain" description="Transketolase-like pyrimidine-binding" evidence="17">
    <location>
        <begin position="362"/>
        <end position="534"/>
    </location>
</feature>
<keyword evidence="8 13" id="KW-0786">Thiamine pyrophosphate</keyword>
<feature type="binding site" evidence="13">
    <location>
        <position position="196"/>
    </location>
    <ligand>
        <name>thiamine diphosphate</name>
        <dbReference type="ChEBI" id="CHEBI:58937"/>
    </ligand>
</feature>
<dbReference type="PANTHER" id="PTHR43522:SF2">
    <property type="entry name" value="TRANSKETOLASE 1-RELATED"/>
    <property type="match status" value="1"/>
</dbReference>
<dbReference type="Pfam" id="PF22613">
    <property type="entry name" value="Transketolase_C_1"/>
    <property type="match status" value="1"/>
</dbReference>
<keyword evidence="6 16" id="KW-0106">Calcium</keyword>
<dbReference type="GO" id="GO:0006098">
    <property type="term" value="P:pentose-phosphate shunt"/>
    <property type="evidence" value="ECO:0007669"/>
    <property type="project" value="TreeGrafter"/>
</dbReference>
<comment type="cofactor">
    <cofactor evidence="16">
        <name>Mg(2+)</name>
        <dbReference type="ChEBI" id="CHEBI:18420"/>
    </cofactor>
    <cofactor evidence="16">
        <name>Ca(2+)</name>
        <dbReference type="ChEBI" id="CHEBI:29108"/>
    </cofactor>
    <cofactor evidence="16">
        <name>Mn(2+)</name>
        <dbReference type="ChEBI" id="CHEBI:29035"/>
    </cofactor>
    <cofactor evidence="16">
        <name>Co(2+)</name>
        <dbReference type="ChEBI" id="CHEBI:48828"/>
    </cofactor>
    <text evidence="16">Binds 1 Mg(2+) ion per subunit. Can also utilize other divalent metal cations, such as Ca(2+), Mn(2+) and Co(2+).</text>
</comment>
<evidence type="ECO:0000256" key="4">
    <source>
        <dbReference type="ARBA" id="ARBA00022679"/>
    </source>
</evidence>
<evidence type="ECO:0000313" key="19">
    <source>
        <dbReference type="Proteomes" id="UP000630353"/>
    </source>
</evidence>
<dbReference type="Gene3D" id="3.40.50.970">
    <property type="match status" value="2"/>
</dbReference>
<comment type="subunit">
    <text evidence="2 16">Homodimer.</text>
</comment>
<dbReference type="EC" id="2.2.1.1" evidence="3 10"/>
<dbReference type="InterPro" id="IPR005478">
    <property type="entry name" value="Transketolase_bac-like"/>
</dbReference>
<dbReference type="PROSITE" id="PS00802">
    <property type="entry name" value="TRANSKETOLASE_2"/>
    <property type="match status" value="1"/>
</dbReference>
<evidence type="ECO:0000256" key="2">
    <source>
        <dbReference type="ARBA" id="ARBA00011738"/>
    </source>
</evidence>
<evidence type="ECO:0000256" key="7">
    <source>
        <dbReference type="ARBA" id="ARBA00022842"/>
    </source>
</evidence>
<evidence type="ECO:0000259" key="17">
    <source>
        <dbReference type="SMART" id="SM00861"/>
    </source>
</evidence>
<feature type="binding site" evidence="14">
    <location>
        <position position="198"/>
    </location>
    <ligand>
        <name>Mg(2+)</name>
        <dbReference type="ChEBI" id="CHEBI:18420"/>
    </ligand>
</feature>
<dbReference type="Pfam" id="PF00456">
    <property type="entry name" value="Transketolase_N"/>
    <property type="match status" value="1"/>
</dbReference>
<comment type="similarity">
    <text evidence="1 16">Belongs to the transketolase family.</text>
</comment>
<keyword evidence="7 14" id="KW-0460">Magnesium</keyword>
<dbReference type="InterPro" id="IPR029061">
    <property type="entry name" value="THDP-binding"/>
</dbReference>
<gene>
    <name evidence="18" type="ORF">GCM10017083_53970</name>
</gene>
<dbReference type="PROSITE" id="PS00801">
    <property type="entry name" value="TRANSKETOLASE_1"/>
    <property type="match status" value="1"/>
</dbReference>
<evidence type="ECO:0000256" key="6">
    <source>
        <dbReference type="ARBA" id="ARBA00022837"/>
    </source>
</evidence>
<feature type="active site" description="Proton donor" evidence="11">
    <location>
        <position position="419"/>
    </location>
</feature>
<evidence type="ECO:0000256" key="16">
    <source>
        <dbReference type="RuleBase" id="RU004996"/>
    </source>
</evidence>
<dbReference type="EMBL" id="BMZS01000016">
    <property type="protein sequence ID" value="GHD63533.1"/>
    <property type="molecule type" value="Genomic_DNA"/>
</dbReference>
<dbReference type="Pfam" id="PF02779">
    <property type="entry name" value="Transket_pyr"/>
    <property type="match status" value="1"/>
</dbReference>